<evidence type="ECO:0000313" key="1">
    <source>
        <dbReference type="EMBL" id="GBL79656.1"/>
    </source>
</evidence>
<comment type="caution">
    <text evidence="1">The sequence shown here is derived from an EMBL/GenBank/DDBJ whole genome shotgun (WGS) entry which is preliminary data.</text>
</comment>
<reference evidence="1 2" key="1">
    <citation type="journal article" date="2019" name="Sci. Rep.">
        <title>Orb-weaving spider Araneus ventricosus genome elucidates the spidroin gene catalogue.</title>
        <authorList>
            <person name="Kono N."/>
            <person name="Nakamura H."/>
            <person name="Ohtoshi R."/>
            <person name="Moran D.A.P."/>
            <person name="Shinohara A."/>
            <person name="Yoshida Y."/>
            <person name="Fujiwara M."/>
            <person name="Mori M."/>
            <person name="Tomita M."/>
            <person name="Arakawa K."/>
        </authorList>
    </citation>
    <scope>NUCLEOTIDE SEQUENCE [LARGE SCALE GENOMIC DNA]</scope>
</reference>
<protein>
    <submittedName>
        <fullName evidence="1">Uncharacterized protein</fullName>
    </submittedName>
</protein>
<evidence type="ECO:0000313" key="2">
    <source>
        <dbReference type="Proteomes" id="UP000499080"/>
    </source>
</evidence>
<dbReference type="EMBL" id="BGPR01000019">
    <property type="protein sequence ID" value="GBL79656.1"/>
    <property type="molecule type" value="Genomic_DNA"/>
</dbReference>
<accession>A0A4Y2AK73</accession>
<dbReference type="AlphaFoldDB" id="A0A4Y2AK73"/>
<gene>
    <name evidence="1" type="ORF">AVEN_18201_1</name>
</gene>
<dbReference type="Proteomes" id="UP000499080">
    <property type="component" value="Unassembled WGS sequence"/>
</dbReference>
<keyword evidence="2" id="KW-1185">Reference proteome</keyword>
<sequence length="96" mass="10631">MERVRLGRTVPMSLSRVRSSARLTSATSIGRVLLLHTNKPITVHSTCRTETVLLSLCGNLRYLQSLVRKNKGETVGHRSCAAFTESPAPQCVVRLR</sequence>
<name>A0A4Y2AK73_ARAVE</name>
<proteinExistence type="predicted"/>
<organism evidence="1 2">
    <name type="scientific">Araneus ventricosus</name>
    <name type="common">Orbweaver spider</name>
    <name type="synonym">Epeira ventricosa</name>
    <dbReference type="NCBI Taxonomy" id="182803"/>
    <lineage>
        <taxon>Eukaryota</taxon>
        <taxon>Metazoa</taxon>
        <taxon>Ecdysozoa</taxon>
        <taxon>Arthropoda</taxon>
        <taxon>Chelicerata</taxon>
        <taxon>Arachnida</taxon>
        <taxon>Araneae</taxon>
        <taxon>Araneomorphae</taxon>
        <taxon>Entelegynae</taxon>
        <taxon>Araneoidea</taxon>
        <taxon>Araneidae</taxon>
        <taxon>Araneus</taxon>
    </lineage>
</organism>